<dbReference type="GO" id="GO:0004252">
    <property type="term" value="F:serine-type endopeptidase activity"/>
    <property type="evidence" value="ECO:0007669"/>
    <property type="project" value="UniProtKB-EC"/>
</dbReference>
<evidence type="ECO:0000256" key="6">
    <source>
        <dbReference type="RuleBase" id="RU003567"/>
    </source>
</evidence>
<dbReference type="Proteomes" id="UP001074635">
    <property type="component" value="Unassembled WGS sequence"/>
</dbReference>
<dbReference type="PRINTS" id="PR00127">
    <property type="entry name" value="CLPPROTEASEP"/>
</dbReference>
<dbReference type="InterPro" id="IPR001907">
    <property type="entry name" value="ClpP"/>
</dbReference>
<organism evidence="8 9">
    <name type="scientific">Alcaligenes nematophilus</name>
    <dbReference type="NCBI Taxonomy" id="2994643"/>
    <lineage>
        <taxon>Bacteria</taxon>
        <taxon>Pseudomonadati</taxon>
        <taxon>Pseudomonadota</taxon>
        <taxon>Betaproteobacteria</taxon>
        <taxon>Burkholderiales</taxon>
        <taxon>Alcaligenaceae</taxon>
        <taxon>Alcaligenes</taxon>
    </lineage>
</organism>
<dbReference type="SUPFAM" id="SSF52096">
    <property type="entry name" value="ClpP/crotonase"/>
    <property type="match status" value="1"/>
</dbReference>
<keyword evidence="5" id="KW-0720">Serine protease</keyword>
<comment type="caution">
    <text evidence="8">The sequence shown here is derived from an EMBL/GenBank/DDBJ whole genome shotgun (WGS) entry which is preliminary data.</text>
</comment>
<dbReference type="InterPro" id="IPR023562">
    <property type="entry name" value="ClpP/TepA"/>
</dbReference>
<dbReference type="NCBIfam" id="NF045542">
    <property type="entry name" value="Clp_rel_HeadMat"/>
    <property type="match status" value="1"/>
</dbReference>
<dbReference type="InterPro" id="IPR029045">
    <property type="entry name" value="ClpP/crotonase-like_dom_sf"/>
</dbReference>
<evidence type="ECO:0000256" key="5">
    <source>
        <dbReference type="ARBA" id="ARBA00022825"/>
    </source>
</evidence>
<evidence type="ECO:0000256" key="3">
    <source>
        <dbReference type="ARBA" id="ARBA00022670"/>
    </source>
</evidence>
<sequence>MAKKWLSIQAKQIGEEKVAEVRIYDEIGFWGTTAKSFVQELDAAAADATKIVVSINSPGGNVFDAFAIYNALMRHKLPVETRVDGVAASAASLVFMAGDVRIMPENAMLMIHNAWIITAGTADEIRKTAEMMDKARDGIVAAYRRSGLADEKIIELMDATTWMDALEAQSMGFCSLIEEPVKLAASADCVDILEKLGGAPSEFVATLRAQVEGEGEQQPSSSTPDPVVEPKQEPSTPAAPQDASTIAAQIYAQSRERGIPQLAEAVLLSGGLGGADEATARLDAAEQIAVLCASVKLQDKAAEFVAAGLSVEQVRARLFEHVVTAADSIEISNLQRDHPSNSSSVPERSGPNPQAIYAKRKALSA</sequence>
<keyword evidence="3 8" id="KW-0645">Protease</keyword>
<gene>
    <name evidence="8" type="ORF">OYC61_013960</name>
</gene>
<dbReference type="CDD" id="cd07016">
    <property type="entry name" value="S14_ClpP_1"/>
    <property type="match status" value="1"/>
</dbReference>
<feature type="region of interest" description="Disordered" evidence="7">
    <location>
        <begin position="333"/>
        <end position="354"/>
    </location>
</feature>
<dbReference type="PANTHER" id="PTHR10381:SF70">
    <property type="entry name" value="ATP-DEPENDENT CLP PROTEASE PROTEOLYTIC SUBUNIT"/>
    <property type="match status" value="1"/>
</dbReference>
<evidence type="ECO:0000256" key="7">
    <source>
        <dbReference type="SAM" id="MobiDB-lite"/>
    </source>
</evidence>
<dbReference type="RefSeq" id="WP_268380475.1">
    <property type="nucleotide sequence ID" value="NZ_JAPQTC020000004.1"/>
</dbReference>
<dbReference type="Pfam" id="PF00574">
    <property type="entry name" value="CLP_protease"/>
    <property type="match status" value="1"/>
</dbReference>
<keyword evidence="9" id="KW-1185">Reference proteome</keyword>
<protein>
    <recommendedName>
        <fullName evidence="6">ATP-dependent Clp protease proteolytic subunit</fullName>
    </recommendedName>
</protein>
<comment type="similarity">
    <text evidence="1 6">Belongs to the peptidase S14 family.</text>
</comment>
<evidence type="ECO:0000313" key="8">
    <source>
        <dbReference type="EMBL" id="MDT8505405.1"/>
    </source>
</evidence>
<feature type="region of interest" description="Disordered" evidence="7">
    <location>
        <begin position="211"/>
        <end position="243"/>
    </location>
</feature>
<accession>A0ABU3MVK4</accession>
<dbReference type="GO" id="GO:0006508">
    <property type="term" value="P:proteolysis"/>
    <property type="evidence" value="ECO:0007669"/>
    <property type="project" value="UniProtKB-KW"/>
</dbReference>
<dbReference type="EMBL" id="JAPQTC020000004">
    <property type="protein sequence ID" value="MDT8505405.1"/>
    <property type="molecule type" value="Genomic_DNA"/>
</dbReference>
<evidence type="ECO:0000313" key="9">
    <source>
        <dbReference type="Proteomes" id="UP001074635"/>
    </source>
</evidence>
<feature type="compositionally biased region" description="Polar residues" evidence="7">
    <location>
        <begin position="333"/>
        <end position="346"/>
    </location>
</feature>
<reference evidence="8" key="1">
    <citation type="submission" date="2023-08" db="EMBL/GenBank/DDBJ databases">
        <title>Study of Resistomes in environmental pathogenic environmental.</title>
        <authorList>
            <person name="Bhattacharjee A."/>
            <person name="Singh A.K."/>
        </authorList>
    </citation>
    <scope>NUCLEOTIDE SEQUENCE</scope>
    <source>
        <strain evidence="8">S1</strain>
    </source>
</reference>
<keyword evidence="4 8" id="KW-0378">Hydrolase</keyword>
<dbReference type="PANTHER" id="PTHR10381">
    <property type="entry name" value="ATP-DEPENDENT CLP PROTEASE PROTEOLYTIC SUBUNIT"/>
    <property type="match status" value="1"/>
</dbReference>
<evidence type="ECO:0000256" key="1">
    <source>
        <dbReference type="ARBA" id="ARBA00007039"/>
    </source>
</evidence>
<evidence type="ECO:0000256" key="4">
    <source>
        <dbReference type="ARBA" id="ARBA00022801"/>
    </source>
</evidence>
<name>A0ABU3MVK4_9BURK</name>
<dbReference type="Gene3D" id="3.90.226.10">
    <property type="entry name" value="2-enoyl-CoA Hydratase, Chain A, domain 1"/>
    <property type="match status" value="1"/>
</dbReference>
<keyword evidence="2" id="KW-0963">Cytoplasm</keyword>
<proteinExistence type="inferred from homology"/>
<evidence type="ECO:0000256" key="2">
    <source>
        <dbReference type="ARBA" id="ARBA00022490"/>
    </source>
</evidence>